<accession>A0A162FEJ2</accession>
<name>A0A162FEJ2_METOA</name>
<proteinExistence type="predicted"/>
<dbReference type="Proteomes" id="UP000077428">
    <property type="component" value="Unassembled WGS sequence"/>
</dbReference>
<sequence length="548" mass="65753">MNDEFVFHNNNSKLLDNFLNNDYPEISKAIKKEGYNLDFLEYDFFHEIHFENHIVGFITLKKFPLVDNQFSIMDAYIIPEYRGNNLLFETLSFLLTFDNFEFYPRKPTKAFIKVLLKNDFAFELASNFVVSYFKFIVDVNSEIYKNPKIKRFYKKPDILFPYKANLFDMDLCSVMFRDPVLELVKYGDFFALTEPRKFDFKRYKCRKKLKRVSEKYIDEKFSIWENNGDEIDNFIQRKNDEIAEQFLVENMIGNEYELRDDFIQQLEKFNLSIDDGFKIRKHIVNKLESGELNEKSHYQRLLYLLSHFEVIDKEITEFDESVEECPFCGNYIPDFVRSCRVCGLHIREIDFEQHAVNKLNESMEELVRGFSDYLESNVFNDVIPIENRDDELMELEYFFNDNMIDYDFDEFLAFYNSCNEDLSIEEIKDLFVDDKLNNSLGTKEEFNTYFTYLLHHFYYNERIGKYDDAFIKLVQMAILASNKAKNKNEILESTPHSIDVFFAIEDMEYLNYSFDVSKLFDDAVNTFKIKKYNKNHDKILNELKEIFD</sequence>
<evidence type="ECO:0000313" key="1">
    <source>
        <dbReference type="EMBL" id="KZX11865.1"/>
    </source>
</evidence>
<comment type="caution">
    <text evidence="1">The sequence shown here is derived from an EMBL/GenBank/DDBJ whole genome shotgun (WGS) entry which is preliminary data.</text>
</comment>
<dbReference type="RefSeq" id="WP_063720443.1">
    <property type="nucleotide sequence ID" value="NZ_LT985177.1"/>
</dbReference>
<dbReference type="EMBL" id="LWMU01000081">
    <property type="protein sequence ID" value="KZX11865.1"/>
    <property type="molecule type" value="Genomic_DNA"/>
</dbReference>
<organism evidence="1 2">
    <name type="scientific">Methanobrevibacter oralis</name>
    <dbReference type="NCBI Taxonomy" id="66851"/>
    <lineage>
        <taxon>Archaea</taxon>
        <taxon>Methanobacteriati</taxon>
        <taxon>Methanobacteriota</taxon>
        <taxon>Methanomada group</taxon>
        <taxon>Methanobacteria</taxon>
        <taxon>Methanobacteriales</taxon>
        <taxon>Methanobacteriaceae</taxon>
        <taxon>Methanobrevibacter</taxon>
    </lineage>
</organism>
<keyword evidence="2" id="KW-1185">Reference proteome</keyword>
<evidence type="ECO:0000313" key="2">
    <source>
        <dbReference type="Proteomes" id="UP000077428"/>
    </source>
</evidence>
<dbReference type="PATRIC" id="fig|66851.6.peg.1523"/>
<gene>
    <name evidence="1" type="ORF">MBORA_14050</name>
</gene>
<dbReference type="STRING" id="66851.MBORA_14050"/>
<dbReference type="OrthoDB" id="145002at2157"/>
<protein>
    <submittedName>
        <fullName evidence="1">Uncharacterized protein</fullName>
    </submittedName>
</protein>
<reference evidence="2" key="1">
    <citation type="journal article" date="2016" name="Genome Announc.">
        <title>Draft Genome Sequences of Methanobrevibacter curvatus DSM11111, Methanobrevibacter cuticularis DSM11139, Methanobrevibacter filiformis DSM11501, and Methanobrevibacter oralis DSM7256.</title>
        <authorList>
            <person name="Poehlein A."/>
            <person name="Seedorf H."/>
        </authorList>
    </citation>
    <scope>NUCLEOTIDE SEQUENCE [LARGE SCALE GENOMIC DNA]</scope>
    <source>
        <strain evidence="2">DSM 7256 / JCM 30027 / ZR</strain>
    </source>
</reference>
<dbReference type="AlphaFoldDB" id="A0A162FEJ2"/>